<feature type="transmembrane region" description="Helical" evidence="1">
    <location>
        <begin position="186"/>
        <end position="209"/>
    </location>
</feature>
<feature type="transmembrane region" description="Helical" evidence="1">
    <location>
        <begin position="120"/>
        <end position="138"/>
    </location>
</feature>
<evidence type="ECO:0000313" key="2">
    <source>
        <dbReference type="EMBL" id="MEX0380064.1"/>
    </source>
</evidence>
<organism evidence="2 3">
    <name type="scientific">Leuconostoc aquikimchii</name>
    <dbReference type="NCBI Taxonomy" id="3236804"/>
    <lineage>
        <taxon>Bacteria</taxon>
        <taxon>Bacillati</taxon>
        <taxon>Bacillota</taxon>
        <taxon>Bacilli</taxon>
        <taxon>Lactobacillales</taxon>
        <taxon>Lactobacillaceae</taxon>
        <taxon>Leuconostoc</taxon>
    </lineage>
</organism>
<comment type="caution">
    <text evidence="2">The sequence shown here is derived from an EMBL/GenBank/DDBJ whole genome shotgun (WGS) entry which is preliminary data.</text>
</comment>
<keyword evidence="1" id="KW-1133">Transmembrane helix</keyword>
<gene>
    <name evidence="2" type="ORF">AB3K24_01635</name>
</gene>
<keyword evidence="1" id="KW-0812">Transmembrane</keyword>
<reference evidence="2 3" key="1">
    <citation type="submission" date="2024-07" db="EMBL/GenBank/DDBJ databases">
        <authorList>
            <person name="Yun M."/>
        </authorList>
    </citation>
    <scope>NUCLEOTIDE SEQUENCE [LARGE SCALE GENOMIC DNA]</scope>
    <source>
        <strain evidence="2 3">MS01</strain>
    </source>
</reference>
<feature type="transmembrane region" description="Helical" evidence="1">
    <location>
        <begin position="94"/>
        <end position="114"/>
    </location>
</feature>
<dbReference type="RefSeq" id="WP_367973492.1">
    <property type="nucleotide sequence ID" value="NZ_JBFPEQ010000001.1"/>
</dbReference>
<evidence type="ECO:0008006" key="4">
    <source>
        <dbReference type="Google" id="ProtNLM"/>
    </source>
</evidence>
<keyword evidence="3" id="KW-1185">Reference proteome</keyword>
<proteinExistence type="predicted"/>
<feature type="transmembrane region" description="Helical" evidence="1">
    <location>
        <begin position="216"/>
        <end position="236"/>
    </location>
</feature>
<dbReference type="SUPFAM" id="SSF158560">
    <property type="entry name" value="BH3980-like"/>
    <property type="match status" value="1"/>
</dbReference>
<evidence type="ECO:0000313" key="3">
    <source>
        <dbReference type="Proteomes" id="UP001556617"/>
    </source>
</evidence>
<accession>A0ABV3S0U6</accession>
<protein>
    <recommendedName>
        <fullName evidence="4">Integral membrane protein</fullName>
    </recommendedName>
</protein>
<sequence length="282" mass="32412">MKTKEMIESNNLLRENLNAENKVFYENLLLYIRIEGFARDEYKIETQLLSILQDILEAQNDDVSAADYFGKEPKVIADEILSEMPRHILEIIKVGFYLLLTYIGVCFLPSLMIAEKPIDIGMLVISGSYLYVVILIGFKYLGRTIYQVNTTLKNKYLQYFVVWLAVSVISAPIFLMNMFLKTPLHLWIDGGLGIVIILLTLIVGLYFFIRQKDKTFIWPFVIFLVGAGVMGIVTRLPKLNDLLLHTKDGRYLIAGITMALLLLFYLLNFIALKKIKKQDKSH</sequence>
<dbReference type="Proteomes" id="UP001556617">
    <property type="component" value="Unassembled WGS sequence"/>
</dbReference>
<dbReference type="EMBL" id="JBFPER010000001">
    <property type="protein sequence ID" value="MEX0380064.1"/>
    <property type="molecule type" value="Genomic_DNA"/>
</dbReference>
<evidence type="ECO:0000256" key="1">
    <source>
        <dbReference type="SAM" id="Phobius"/>
    </source>
</evidence>
<keyword evidence="1" id="KW-0472">Membrane</keyword>
<name>A0ABV3S0U6_9LACO</name>
<feature type="transmembrane region" description="Helical" evidence="1">
    <location>
        <begin position="251"/>
        <end position="272"/>
    </location>
</feature>
<feature type="transmembrane region" description="Helical" evidence="1">
    <location>
        <begin position="159"/>
        <end position="180"/>
    </location>
</feature>